<dbReference type="EMBL" id="CAUYUJ010016082">
    <property type="protein sequence ID" value="CAK0861652.1"/>
    <property type="molecule type" value="Genomic_DNA"/>
</dbReference>
<comment type="caution">
    <text evidence="2">The sequence shown here is derived from an EMBL/GenBank/DDBJ whole genome shotgun (WGS) entry which is preliminary data.</text>
</comment>
<evidence type="ECO:0000313" key="3">
    <source>
        <dbReference type="Proteomes" id="UP001189429"/>
    </source>
</evidence>
<feature type="compositionally biased region" description="Low complexity" evidence="1">
    <location>
        <begin position="321"/>
        <end position="339"/>
    </location>
</feature>
<dbReference type="Proteomes" id="UP001189429">
    <property type="component" value="Unassembled WGS sequence"/>
</dbReference>
<proteinExistence type="predicted"/>
<name>A0ABN9UP08_9DINO</name>
<evidence type="ECO:0000256" key="1">
    <source>
        <dbReference type="SAM" id="MobiDB-lite"/>
    </source>
</evidence>
<feature type="compositionally biased region" description="Polar residues" evidence="1">
    <location>
        <begin position="436"/>
        <end position="447"/>
    </location>
</feature>
<accession>A0ABN9UP08</accession>
<protein>
    <submittedName>
        <fullName evidence="2">Uncharacterized protein</fullName>
    </submittedName>
</protein>
<keyword evidence="3" id="KW-1185">Reference proteome</keyword>
<feature type="region of interest" description="Disordered" evidence="1">
    <location>
        <begin position="257"/>
        <end position="294"/>
    </location>
</feature>
<gene>
    <name evidence="2" type="ORF">PCOR1329_LOCUS50265</name>
</gene>
<sequence>MFCVRFVLALPLLGIRIALVAAQLSIHFLIVQLIGEEFASTALALQRTGVLYRPLAALNDLANRAKHRGFLGWWPSWMSLRRARSKRSKQSKPIPISIFEALERDGVFGPLSNSGLSPSASPFVPCDQLQSNKLMQALIESQNSTISGLVQELEDARAHSSLHVPSQAYNGASALNTLVARVDAVTLSLQKCSADIKRLANSMGKSIDAGLDRRLEVRLGAHAQRVQQEVMKAVDQMLVKVKQLGTFVPASPHDTFAAASGGPAARAADDGGSQPRLTRRQRRAARLASPTSARHVEAAAADGTCVTQSAMDTECEQSTSRCASSSAGSGSSLGANASAERTEVQAPEADLAHFVRHEINLDWWAQMLNIMSVEGVELGALAAADCDTDCDAPAPTPAPTPVPSPAPLEQQLACSRLSASTTPSTFSVGSRHFGTTPKSNKVNLGSSRTSEKAAAVLWER</sequence>
<reference evidence="2" key="1">
    <citation type="submission" date="2023-10" db="EMBL/GenBank/DDBJ databases">
        <authorList>
            <person name="Chen Y."/>
            <person name="Shah S."/>
            <person name="Dougan E. K."/>
            <person name="Thang M."/>
            <person name="Chan C."/>
        </authorList>
    </citation>
    <scope>NUCLEOTIDE SEQUENCE [LARGE SCALE GENOMIC DNA]</scope>
</reference>
<organism evidence="2 3">
    <name type="scientific">Prorocentrum cordatum</name>
    <dbReference type="NCBI Taxonomy" id="2364126"/>
    <lineage>
        <taxon>Eukaryota</taxon>
        <taxon>Sar</taxon>
        <taxon>Alveolata</taxon>
        <taxon>Dinophyceae</taxon>
        <taxon>Prorocentrales</taxon>
        <taxon>Prorocentraceae</taxon>
        <taxon>Prorocentrum</taxon>
    </lineage>
</organism>
<feature type="region of interest" description="Disordered" evidence="1">
    <location>
        <begin position="321"/>
        <end position="341"/>
    </location>
</feature>
<evidence type="ECO:0000313" key="2">
    <source>
        <dbReference type="EMBL" id="CAK0861652.1"/>
    </source>
</evidence>
<feature type="region of interest" description="Disordered" evidence="1">
    <location>
        <begin position="421"/>
        <end position="447"/>
    </location>
</feature>
<feature type="compositionally biased region" description="Low complexity" evidence="1">
    <location>
        <begin position="257"/>
        <end position="276"/>
    </location>
</feature>